<dbReference type="EMBL" id="RZIG01000002">
    <property type="protein sequence ID" value="RYJ11309.1"/>
    <property type="molecule type" value="Genomic_DNA"/>
</dbReference>
<gene>
    <name evidence="2" type="ORF">EGO51_03705</name>
    <name evidence="3" type="ORF">ELS20_15875</name>
</gene>
<name>A0A482TGZ6_HALHI</name>
<evidence type="ECO:0000313" key="4">
    <source>
        <dbReference type="Proteomes" id="UP000293535"/>
    </source>
</evidence>
<keyword evidence="1" id="KW-0812">Transmembrane</keyword>
<evidence type="ECO:0000313" key="5">
    <source>
        <dbReference type="Proteomes" id="UP000326244"/>
    </source>
</evidence>
<dbReference type="InterPro" id="IPR055757">
    <property type="entry name" value="DUF7333"/>
</dbReference>
<keyword evidence="1" id="KW-0472">Membrane</keyword>
<feature type="transmembrane region" description="Helical" evidence="1">
    <location>
        <begin position="31"/>
        <end position="51"/>
    </location>
</feature>
<feature type="transmembrane region" description="Helical" evidence="1">
    <location>
        <begin position="7"/>
        <end position="25"/>
    </location>
</feature>
<protein>
    <submittedName>
        <fullName evidence="3">Uncharacterized protein</fullName>
    </submittedName>
</protein>
<proteinExistence type="predicted"/>
<reference evidence="3 4" key="2">
    <citation type="submission" date="2018-12" db="EMBL/GenBank/DDBJ databases">
        <title>Draft genome sequence of Haloarcula hispinica strain 18.1, an halophilic archaeon isolated from Chott El Jerid of Southern Tunisia.</title>
        <authorList>
            <person name="Najjari A."/>
            <person name="Ben Dhia O."/>
            <person name="Ferjani R."/>
            <person name="Mahjoubi M."/>
            <person name="Sghaier H."/>
            <person name="Elshahed M."/>
            <person name="Ouzari H.I."/>
            <person name="Cherid A."/>
            <person name="Youssef N."/>
        </authorList>
    </citation>
    <scope>NUCLEOTIDE SEQUENCE [LARGE SCALE GENOMIC DNA]</scope>
    <source>
        <strain evidence="3 4">18.1</strain>
    </source>
</reference>
<reference evidence="2 5" key="1">
    <citation type="submission" date="2018-11" db="EMBL/GenBank/DDBJ databases">
        <title>Genomic analysis of Haloarcula hispanica CBA1121.</title>
        <authorList>
            <person name="Kim Y.B."/>
            <person name="Roh S.W."/>
        </authorList>
    </citation>
    <scope>NUCLEOTIDE SEQUENCE [LARGE SCALE GENOMIC DNA]</scope>
    <source>
        <strain evidence="2 5">CBA1121</strain>
    </source>
</reference>
<dbReference type="Proteomes" id="UP000293535">
    <property type="component" value="Unassembled WGS sequence"/>
</dbReference>
<evidence type="ECO:0000313" key="2">
    <source>
        <dbReference type="EMBL" id="KAA9408928.1"/>
    </source>
</evidence>
<evidence type="ECO:0000313" key="3">
    <source>
        <dbReference type="EMBL" id="RYJ11309.1"/>
    </source>
</evidence>
<dbReference type="RefSeq" id="WP_014039538.1">
    <property type="nucleotide sequence ID" value="NZ_BAABRG010000002.1"/>
</dbReference>
<accession>A0A482TGZ6</accession>
<sequence length="60" mass="6329">MEFDTTKTAIAFLVLVGVMVSGSFMGMPSSIALPVSVGQIVVFALILALGVKHGEYRATR</sequence>
<evidence type="ECO:0000256" key="1">
    <source>
        <dbReference type="SAM" id="Phobius"/>
    </source>
</evidence>
<dbReference type="Pfam" id="PF24020">
    <property type="entry name" value="DUF7333"/>
    <property type="match status" value="1"/>
</dbReference>
<dbReference type="GeneID" id="99237501"/>
<dbReference type="AlphaFoldDB" id="A0A482TGZ6"/>
<dbReference type="EMBL" id="RQWK01000001">
    <property type="protein sequence ID" value="KAA9408928.1"/>
    <property type="molecule type" value="Genomic_DNA"/>
</dbReference>
<keyword evidence="1" id="KW-1133">Transmembrane helix</keyword>
<organism evidence="3 4">
    <name type="scientific">Haloarcula hispanica</name>
    <dbReference type="NCBI Taxonomy" id="51589"/>
    <lineage>
        <taxon>Archaea</taxon>
        <taxon>Methanobacteriati</taxon>
        <taxon>Methanobacteriota</taxon>
        <taxon>Stenosarchaea group</taxon>
        <taxon>Halobacteria</taxon>
        <taxon>Halobacteriales</taxon>
        <taxon>Haloarculaceae</taxon>
        <taxon>Haloarcula</taxon>
    </lineage>
</organism>
<dbReference type="OMA" id="MMVAPSM"/>
<comment type="caution">
    <text evidence="3">The sequence shown here is derived from an EMBL/GenBank/DDBJ whole genome shotgun (WGS) entry which is preliminary data.</text>
</comment>
<dbReference type="Proteomes" id="UP000326244">
    <property type="component" value="Unassembled WGS sequence"/>
</dbReference>